<keyword evidence="4" id="KW-1185">Reference proteome</keyword>
<dbReference type="RefSeq" id="WP_369328161.1">
    <property type="nucleotide sequence ID" value="NZ_JAULBC010000001.1"/>
</dbReference>
<evidence type="ECO:0000256" key="1">
    <source>
        <dbReference type="SAM" id="Phobius"/>
    </source>
</evidence>
<evidence type="ECO:0000259" key="2">
    <source>
        <dbReference type="Pfam" id="PF07786"/>
    </source>
</evidence>
<feature type="transmembrane region" description="Helical" evidence="1">
    <location>
        <begin position="119"/>
        <end position="136"/>
    </location>
</feature>
<feature type="transmembrane region" description="Helical" evidence="1">
    <location>
        <begin position="12"/>
        <end position="31"/>
    </location>
</feature>
<sequence>MTIHLPTNRVAAIDVTRALTMLLMIFVNDLWSLRDIPGWLEHVAAKDDGMGLADTVFPAFLFIVGLSIPFAIAARIKKGDDNPHIVKHILSRSLALLVMGVFLVNGEEINEAATGMPRVVWNIICCTCFIVLWNVYPKSANKRMINVGKSVALVLLVVLAIFYRGGKAPDVHYFSTSWWGILGLIGWSYLVGSLACFIAREKIIITVIFWLLFLGLCIARHAHVLPQNLVLHAIVGPLGEGGLAALVLGGVITGQIFRYFMSGQQWQKMLLTYLVLAILLLVAGFGVRPLDGISKIRATPSWVLICSSITLFLFIVVFLVADVWGKASLFNPIKPAGTDTLLCYLMPYYAYAIVVLFNLGLPGPLLVGAVGLLKSFFFSLIMIWCAGGLNRIGIKLKL</sequence>
<dbReference type="EMBL" id="JAULBC010000001">
    <property type="protein sequence ID" value="MEX6686765.1"/>
    <property type="molecule type" value="Genomic_DNA"/>
</dbReference>
<keyword evidence="1" id="KW-0812">Transmembrane</keyword>
<feature type="transmembrane region" description="Helical" evidence="1">
    <location>
        <begin position="203"/>
        <end position="222"/>
    </location>
</feature>
<dbReference type="InterPro" id="IPR012429">
    <property type="entry name" value="HGSNAT_cat"/>
</dbReference>
<feature type="transmembrane region" description="Helical" evidence="1">
    <location>
        <begin position="302"/>
        <end position="321"/>
    </location>
</feature>
<gene>
    <name evidence="3" type="ORF">QTN47_04625</name>
</gene>
<proteinExistence type="predicted"/>
<feature type="transmembrane region" description="Helical" evidence="1">
    <location>
        <begin position="148"/>
        <end position="166"/>
    </location>
</feature>
<keyword evidence="1" id="KW-0472">Membrane</keyword>
<comment type="caution">
    <text evidence="3">The sequence shown here is derived from an EMBL/GenBank/DDBJ whole genome shotgun (WGS) entry which is preliminary data.</text>
</comment>
<feature type="transmembrane region" description="Helical" evidence="1">
    <location>
        <begin position="51"/>
        <end position="73"/>
    </location>
</feature>
<name>A0ABV3ZAY7_9BACT</name>
<dbReference type="Proteomes" id="UP001560573">
    <property type="component" value="Unassembled WGS sequence"/>
</dbReference>
<feature type="transmembrane region" description="Helical" evidence="1">
    <location>
        <begin position="242"/>
        <end position="261"/>
    </location>
</feature>
<dbReference type="PANTHER" id="PTHR31061">
    <property type="entry name" value="LD22376P"/>
    <property type="match status" value="1"/>
</dbReference>
<feature type="transmembrane region" description="Helical" evidence="1">
    <location>
        <begin position="270"/>
        <end position="290"/>
    </location>
</feature>
<keyword evidence="1" id="KW-1133">Transmembrane helix</keyword>
<evidence type="ECO:0000313" key="4">
    <source>
        <dbReference type="Proteomes" id="UP001560573"/>
    </source>
</evidence>
<protein>
    <submittedName>
        <fullName evidence="3">DUF5009 domain-containing protein</fullName>
    </submittedName>
</protein>
<accession>A0ABV3ZAY7</accession>
<reference evidence="3 4" key="1">
    <citation type="submission" date="2023-07" db="EMBL/GenBank/DDBJ databases">
        <authorList>
            <person name="Lian W.-H."/>
        </authorList>
    </citation>
    <scope>NUCLEOTIDE SEQUENCE [LARGE SCALE GENOMIC DNA]</scope>
    <source>
        <strain evidence="3 4">SYSU DXS3180</strain>
    </source>
</reference>
<feature type="transmembrane region" description="Helical" evidence="1">
    <location>
        <begin position="341"/>
        <end position="359"/>
    </location>
</feature>
<feature type="transmembrane region" description="Helical" evidence="1">
    <location>
        <begin position="85"/>
        <end position="104"/>
    </location>
</feature>
<dbReference type="PANTHER" id="PTHR31061:SF24">
    <property type="entry name" value="LD22376P"/>
    <property type="match status" value="1"/>
</dbReference>
<feature type="domain" description="Heparan-alpha-glucosaminide N-acetyltransferase catalytic" evidence="2">
    <location>
        <begin position="9"/>
        <end position="103"/>
    </location>
</feature>
<feature type="transmembrane region" description="Helical" evidence="1">
    <location>
        <begin position="365"/>
        <end position="389"/>
    </location>
</feature>
<feature type="transmembrane region" description="Helical" evidence="1">
    <location>
        <begin position="178"/>
        <end position="198"/>
    </location>
</feature>
<dbReference type="Pfam" id="PF07786">
    <property type="entry name" value="HGSNAT_cat"/>
    <property type="match status" value="1"/>
</dbReference>
<organism evidence="3 4">
    <name type="scientific">Danxiaibacter flavus</name>
    <dbReference type="NCBI Taxonomy" id="3049108"/>
    <lineage>
        <taxon>Bacteria</taxon>
        <taxon>Pseudomonadati</taxon>
        <taxon>Bacteroidota</taxon>
        <taxon>Chitinophagia</taxon>
        <taxon>Chitinophagales</taxon>
        <taxon>Chitinophagaceae</taxon>
        <taxon>Danxiaibacter</taxon>
    </lineage>
</organism>
<evidence type="ECO:0000313" key="3">
    <source>
        <dbReference type="EMBL" id="MEX6686765.1"/>
    </source>
</evidence>